<feature type="region of interest" description="Disordered" evidence="1">
    <location>
        <begin position="243"/>
        <end position="264"/>
    </location>
</feature>
<organism evidence="3">
    <name type="scientific">Trypanosoma vivax (strain Y486)</name>
    <dbReference type="NCBI Taxonomy" id="1055687"/>
    <lineage>
        <taxon>Eukaryota</taxon>
        <taxon>Discoba</taxon>
        <taxon>Euglenozoa</taxon>
        <taxon>Kinetoplastea</taxon>
        <taxon>Metakinetoplastina</taxon>
        <taxon>Trypanosomatida</taxon>
        <taxon>Trypanosomatidae</taxon>
        <taxon>Trypanosoma</taxon>
        <taxon>Duttonella</taxon>
    </lineage>
</organism>
<dbReference type="AlphaFoldDB" id="G0U1B6"/>
<reference evidence="3" key="1">
    <citation type="journal article" date="2012" name="Proc. Natl. Acad. Sci. U.S.A.">
        <title>Antigenic diversity is generated by distinct evolutionary mechanisms in African trypanosome species.</title>
        <authorList>
            <person name="Jackson A.P."/>
            <person name="Berry A."/>
            <person name="Aslett M."/>
            <person name="Allison H.C."/>
            <person name="Burton P."/>
            <person name="Vavrova-Anderson J."/>
            <person name="Brown R."/>
            <person name="Browne H."/>
            <person name="Corton N."/>
            <person name="Hauser H."/>
            <person name="Gamble J."/>
            <person name="Gilderthorp R."/>
            <person name="Marcello L."/>
            <person name="McQuillan J."/>
            <person name="Otto T.D."/>
            <person name="Quail M.A."/>
            <person name="Sanders M.J."/>
            <person name="van Tonder A."/>
            <person name="Ginger M.L."/>
            <person name="Field M.C."/>
            <person name="Barry J.D."/>
            <person name="Hertz-Fowler C."/>
            <person name="Berriman M."/>
        </authorList>
    </citation>
    <scope>NUCLEOTIDE SEQUENCE</scope>
    <source>
        <strain evidence="3">Y486</strain>
    </source>
</reference>
<proteinExistence type="predicted"/>
<evidence type="ECO:0000256" key="1">
    <source>
        <dbReference type="SAM" id="MobiDB-lite"/>
    </source>
</evidence>
<dbReference type="InterPro" id="IPR058737">
    <property type="entry name" value="DSRM_REH2"/>
</dbReference>
<sequence>MRRMCSVLIGSCALPFTGRHRHIIRRGVPVTAVLLTSAYKPLPLTALSSSCSTSVVNGGVEGNTGTMEEIPPEMVSIEVLPPEGDYRSPRDRDVCNVTADGMYGSGDSDSVTGGCVVGAAASVAMLVERPHPRRAVHQQPYWDVSSIDNFAKSRVLNYVRRMGNQSENVFEVNAEQMFGRVVYRARCRLQLPAPHHLYVAEGVGEDERDAVLLAAMHAERVCDALGVPLFRLPLMQKKHAESVRRQGRYAPMPGDPIKPENTPTPPPLRMVVLPNSGANVEGKSAFLPSIAEAEIVKESNARRGSGKRGHERLEKVEILKRSETKAGTGAPAAVEMSAEFELDGTGDGNDDSDGCAVDGSEQAYHTTVHYPWLVSGQRGCGVEGAVVLPPVCGSASGGGSSLPSVSGSTCFDPTEGGLWQMVNTNSTRCSPSPFALVLPCVFETAAHERIKDYFLQQGISLKSRVNFSHVVVPGHSARMYVAEIRLFDATVARGKAQTRDCAEQLAAMHAELLLDALAQPIFPQDPERQAKHAVAVAKFGRWAPNTLTGELRHPRPHDALPLPLKQHVGGDDVWLDPLVSQRSGYQRSVGERMIAAHNEVNNYCGDYIEANPDPALLSEAREALESAMEQSMDLCALHAVDTLCALGIPIYLDKKKQKDFIERRRQMGLVTEDAMLGIRDSNGLVAIPAPSLQGLGSVAPKSPGSAVVVPDTTGRSCGEESEGKGRRSRPPYLPGYMVEGNQERPLPHISDTLHILKLRIPEDFTVYGETLSDEAIIEAGNDAKICVQNYLRQQLPRNANVNPSVYITGYCRQVSVHNIAYLPLALPRQKEKRDSQKCMASGGKDSTVVRPALATDNTEDVVSDGAEGTAHTASRAATQEERYSAVGQAVTTTERILAVGISLKKKDAERMCFLHAVDLLRGFGVDVLSSCRAGLPRRRSCRSFAHATTSNEGAKADGKPGQRLTNGGTAPVTESALAKQETTEQSSEEQYASAPPKPYMHKFMMNFMLSGRHYTPPKRRFAPSPYSPF</sequence>
<feature type="region of interest" description="Disordered" evidence="1">
    <location>
        <begin position="946"/>
        <end position="971"/>
    </location>
</feature>
<name>G0U1B6_TRYVY</name>
<dbReference type="EMBL" id="HE573024">
    <property type="protein sequence ID" value="CCC49871.1"/>
    <property type="molecule type" value="Genomic_DNA"/>
</dbReference>
<feature type="domain" description="REH2 DRSM" evidence="2">
    <location>
        <begin position="443"/>
        <end position="546"/>
    </location>
</feature>
<evidence type="ECO:0000259" key="2">
    <source>
        <dbReference type="Pfam" id="PF26536"/>
    </source>
</evidence>
<dbReference type="PANTHER" id="PTHR42260:SF2">
    <property type="entry name" value="DRBM DOMAIN-CONTAINING PROTEIN"/>
    <property type="match status" value="1"/>
</dbReference>
<protein>
    <recommendedName>
        <fullName evidence="2">REH2 DRSM domain-containing protein</fullName>
    </recommendedName>
</protein>
<gene>
    <name evidence="3" type="ORF">TVY486_0804790</name>
</gene>
<accession>G0U1B6</accession>
<dbReference type="PANTHER" id="PTHR42260">
    <property type="entry name" value="DRBM DOMAIN-CONTAINING PROTEIN-RELATED"/>
    <property type="match status" value="1"/>
</dbReference>
<feature type="region of interest" description="Disordered" evidence="1">
    <location>
        <begin position="833"/>
        <end position="882"/>
    </location>
</feature>
<feature type="domain" description="REH2 DRSM" evidence="2">
    <location>
        <begin position="142"/>
        <end position="265"/>
    </location>
</feature>
<dbReference type="Pfam" id="PF26536">
    <property type="entry name" value="DSRM_REH2"/>
    <property type="match status" value="2"/>
</dbReference>
<feature type="region of interest" description="Disordered" evidence="1">
    <location>
        <begin position="703"/>
        <end position="732"/>
    </location>
</feature>
<evidence type="ECO:0000313" key="3">
    <source>
        <dbReference type="EMBL" id="CCC49871.1"/>
    </source>
</evidence>